<dbReference type="GO" id="GO:0005524">
    <property type="term" value="F:ATP binding"/>
    <property type="evidence" value="ECO:0007669"/>
    <property type="project" value="UniProtKB-KW"/>
</dbReference>
<dbReference type="Gene3D" id="1.20.1270.10">
    <property type="match status" value="1"/>
</dbReference>
<organism evidence="6 7">
    <name type="scientific">Eleusine coracana subsp. coracana</name>
    <dbReference type="NCBI Taxonomy" id="191504"/>
    <lineage>
        <taxon>Eukaryota</taxon>
        <taxon>Viridiplantae</taxon>
        <taxon>Streptophyta</taxon>
        <taxon>Embryophyta</taxon>
        <taxon>Tracheophyta</taxon>
        <taxon>Spermatophyta</taxon>
        <taxon>Magnoliopsida</taxon>
        <taxon>Liliopsida</taxon>
        <taxon>Poales</taxon>
        <taxon>Poaceae</taxon>
        <taxon>PACMAD clade</taxon>
        <taxon>Chloridoideae</taxon>
        <taxon>Cynodonteae</taxon>
        <taxon>Eleusininae</taxon>
        <taxon>Eleusine</taxon>
    </lineage>
</organism>
<dbReference type="SUPFAM" id="SSF100934">
    <property type="entry name" value="Heat shock protein 70kD (HSP70), C-terminal subdomain"/>
    <property type="match status" value="1"/>
</dbReference>
<evidence type="ECO:0000256" key="2">
    <source>
        <dbReference type="ARBA" id="ARBA00022840"/>
    </source>
</evidence>
<dbReference type="SUPFAM" id="SSF53067">
    <property type="entry name" value="Actin-like ATPase domain"/>
    <property type="match status" value="2"/>
</dbReference>
<feature type="compositionally biased region" description="Low complexity" evidence="5">
    <location>
        <begin position="664"/>
        <end position="690"/>
    </location>
</feature>
<dbReference type="HAMAP" id="MF_00332">
    <property type="entry name" value="DnaK"/>
    <property type="match status" value="1"/>
</dbReference>
<dbReference type="PROSITE" id="PS00329">
    <property type="entry name" value="HSP70_2"/>
    <property type="match status" value="1"/>
</dbReference>
<dbReference type="Proteomes" id="UP001054889">
    <property type="component" value="Unassembled WGS sequence"/>
</dbReference>
<evidence type="ECO:0000313" key="7">
    <source>
        <dbReference type="Proteomes" id="UP001054889"/>
    </source>
</evidence>
<dbReference type="NCBIfam" id="NF001413">
    <property type="entry name" value="PRK00290.1"/>
    <property type="match status" value="1"/>
</dbReference>
<dbReference type="InterPro" id="IPR013126">
    <property type="entry name" value="Hsp_70_fam"/>
</dbReference>
<dbReference type="InterPro" id="IPR029047">
    <property type="entry name" value="HSP70_peptide-bd_sf"/>
</dbReference>
<dbReference type="InterPro" id="IPR018181">
    <property type="entry name" value="Heat_shock_70_CS"/>
</dbReference>
<reference evidence="6" key="2">
    <citation type="submission" date="2021-12" db="EMBL/GenBank/DDBJ databases">
        <title>Resequencing data analysis of finger millet.</title>
        <authorList>
            <person name="Hatakeyama M."/>
            <person name="Aluri S."/>
            <person name="Balachadran M.T."/>
            <person name="Sivarajan S.R."/>
            <person name="Poveda L."/>
            <person name="Shimizu-Inatsugi R."/>
            <person name="Schlapbach R."/>
            <person name="Sreeman S.M."/>
            <person name="Shimizu K.K."/>
        </authorList>
    </citation>
    <scope>NUCLEOTIDE SEQUENCE</scope>
</reference>
<dbReference type="FunFam" id="2.60.34.10:FF:000014">
    <property type="entry name" value="Chaperone protein DnaK HSP70"/>
    <property type="match status" value="1"/>
</dbReference>
<keyword evidence="4" id="KW-0175">Coiled coil</keyword>
<dbReference type="NCBIfam" id="TIGR02350">
    <property type="entry name" value="prok_dnaK"/>
    <property type="match status" value="1"/>
</dbReference>
<dbReference type="InterPro" id="IPR012725">
    <property type="entry name" value="Chaperone_DnaK"/>
</dbReference>
<evidence type="ECO:0000313" key="6">
    <source>
        <dbReference type="EMBL" id="GJN13451.1"/>
    </source>
</evidence>
<evidence type="ECO:0000256" key="1">
    <source>
        <dbReference type="ARBA" id="ARBA00022741"/>
    </source>
</evidence>
<dbReference type="GO" id="GO:0009408">
    <property type="term" value="P:response to heat"/>
    <property type="evidence" value="ECO:0007669"/>
    <property type="project" value="UniProtKB-ARBA"/>
</dbReference>
<feature type="coiled-coil region" evidence="4">
    <location>
        <begin position="310"/>
        <end position="337"/>
    </location>
</feature>
<dbReference type="AlphaFoldDB" id="A0AAV5DTB3"/>
<keyword evidence="1 3" id="KW-0547">Nucleotide-binding</keyword>
<dbReference type="GO" id="GO:0051082">
    <property type="term" value="F:unfolded protein binding"/>
    <property type="evidence" value="ECO:0007669"/>
    <property type="project" value="InterPro"/>
</dbReference>
<dbReference type="FunFam" id="3.30.420.40:FF:000004">
    <property type="entry name" value="Molecular chaperone DnaK"/>
    <property type="match status" value="1"/>
</dbReference>
<feature type="region of interest" description="Disordered" evidence="5">
    <location>
        <begin position="659"/>
        <end position="707"/>
    </location>
</feature>
<dbReference type="GO" id="GO:0140662">
    <property type="term" value="F:ATP-dependent protein folding chaperone"/>
    <property type="evidence" value="ECO:0007669"/>
    <property type="project" value="InterPro"/>
</dbReference>
<proteinExistence type="inferred from homology"/>
<dbReference type="PROSITE" id="PS01036">
    <property type="entry name" value="HSP70_3"/>
    <property type="match status" value="1"/>
</dbReference>
<accession>A0AAV5DTB3</accession>
<dbReference type="PROSITE" id="PS00297">
    <property type="entry name" value="HSP70_1"/>
    <property type="match status" value="1"/>
</dbReference>
<evidence type="ECO:0000256" key="3">
    <source>
        <dbReference type="RuleBase" id="RU003322"/>
    </source>
</evidence>
<dbReference type="Gene3D" id="2.60.34.10">
    <property type="entry name" value="Substrate Binding Domain Of DNAk, Chain A, domain 1"/>
    <property type="match status" value="1"/>
</dbReference>
<gene>
    <name evidence="6" type="primary">gb00158</name>
    <name evidence="6" type="ORF">PR202_gb00158</name>
</gene>
<dbReference type="FunFam" id="1.20.1270.10:FF:000001">
    <property type="entry name" value="Molecular chaperone DnaK"/>
    <property type="match status" value="1"/>
</dbReference>
<dbReference type="InterPro" id="IPR029048">
    <property type="entry name" value="HSP70_C_sf"/>
</dbReference>
<protein>
    <submittedName>
        <fullName evidence="6">Uncharacterized protein</fullName>
    </submittedName>
</protein>
<reference evidence="6" key="1">
    <citation type="journal article" date="2018" name="DNA Res.">
        <title>Multiple hybrid de novo genome assembly of finger millet, an orphan allotetraploid crop.</title>
        <authorList>
            <person name="Hatakeyama M."/>
            <person name="Aluri S."/>
            <person name="Balachadran M.T."/>
            <person name="Sivarajan S.R."/>
            <person name="Patrignani A."/>
            <person name="Gruter S."/>
            <person name="Poveda L."/>
            <person name="Shimizu-Inatsugi R."/>
            <person name="Baeten J."/>
            <person name="Francoijs K.J."/>
            <person name="Nataraja K.N."/>
            <person name="Reddy Y.A.N."/>
            <person name="Phadnis S."/>
            <person name="Ravikumar R.L."/>
            <person name="Schlapbach R."/>
            <person name="Sreeman S.M."/>
            <person name="Shimizu K.K."/>
        </authorList>
    </citation>
    <scope>NUCLEOTIDE SEQUENCE</scope>
</reference>
<feature type="compositionally biased region" description="Acidic residues" evidence="5">
    <location>
        <begin position="697"/>
        <end position="707"/>
    </location>
</feature>
<name>A0AAV5DTB3_ELECO</name>
<dbReference type="Gene3D" id="3.90.640.10">
    <property type="entry name" value="Actin, Chain A, domain 4"/>
    <property type="match status" value="1"/>
</dbReference>
<keyword evidence="2 3" id="KW-0067">ATP-binding</keyword>
<evidence type="ECO:0000256" key="5">
    <source>
        <dbReference type="SAM" id="MobiDB-lite"/>
    </source>
</evidence>
<sequence>MATFTSSQVGAMAAGGSPFLARRRGGSGAPSSSPFLGRRLAAASGSVRMRAPSSRGATALRVTCEKVVGIDLGTTNSAVAAMEGGKPTVVTNAEGQRTTPSVVAYTKSGERLVGQIAKRQAVVNPENTFFSVKRFIGRKMAEVDDEAKQVSYNVVRDDNGNVKLDCPAIGKQFAAEEISAQVLRKLVDDASKFLNEKITKAVVTVPAYFNDSQRTATKDAGRIAGLEVLRIINEPTAASLAYGFEKKNNETILVFDLGGGTFDVSVLEVGDGVFEVLSTSGDTHLGGDDFDKRITDWLASNFKKDEGIDLLKDKQALQRLTEAAEKAKMELSTLTQTNISLPFITATNDGPKHIETTLSRAKFEELCSDLIDRLKTPVNNALRDAKLSVGDLDEVILVGGSTRIPAVQELVKKITDKEPNVTVNPDEVVSLGAAVQGGVLAGDVKDVVLLDVTPLSLGLETLGGVMTKIIPRNTTLPTSKSEVFSTAADGQTSVEINVLQGEREFVRDNKSLGSFRLDGIPPAPRGVPQIEVKFDIDANGILSVAAIDKGTGKKQDITITGASTLPKDEVERMVEEADKFAKEDKEKRDAIDTKNQADSMVYQTEKQLKELGDKVPAPVKEKVEAQLQELKDAISGGSTQSMKDAMAALNQEVLQIGQAMYNQPGADGAGPAPGTEDGPTPGAGSTTSGGNRPNDGDVIDADFTDSN</sequence>
<keyword evidence="7" id="KW-1185">Reference proteome</keyword>
<dbReference type="InterPro" id="IPR043129">
    <property type="entry name" value="ATPase_NBD"/>
</dbReference>
<dbReference type="Pfam" id="PF00012">
    <property type="entry name" value="HSP70"/>
    <property type="match status" value="1"/>
</dbReference>
<dbReference type="SUPFAM" id="SSF100920">
    <property type="entry name" value="Heat shock protein 70kD (HSP70), peptide-binding domain"/>
    <property type="match status" value="1"/>
</dbReference>
<comment type="similarity">
    <text evidence="3">Belongs to the heat shock protein 70 family.</text>
</comment>
<comment type="caution">
    <text evidence="6">The sequence shown here is derived from an EMBL/GenBank/DDBJ whole genome shotgun (WGS) entry which is preliminary data.</text>
</comment>
<dbReference type="EMBL" id="BQKI01000071">
    <property type="protein sequence ID" value="GJN13451.1"/>
    <property type="molecule type" value="Genomic_DNA"/>
</dbReference>
<dbReference type="Gene3D" id="3.30.420.40">
    <property type="match status" value="2"/>
</dbReference>
<dbReference type="FunFam" id="3.90.640.10:FF:000003">
    <property type="entry name" value="Molecular chaperone DnaK"/>
    <property type="match status" value="1"/>
</dbReference>
<evidence type="ECO:0000256" key="4">
    <source>
        <dbReference type="SAM" id="Coils"/>
    </source>
</evidence>
<dbReference type="CDD" id="cd10234">
    <property type="entry name" value="ASKHA_NBD_HSP70_DnaK-like"/>
    <property type="match status" value="1"/>
</dbReference>
<dbReference type="PANTHER" id="PTHR19375">
    <property type="entry name" value="HEAT SHOCK PROTEIN 70KDA"/>
    <property type="match status" value="1"/>
</dbReference>
<dbReference type="PRINTS" id="PR00301">
    <property type="entry name" value="HEATSHOCK70"/>
</dbReference>